<organism evidence="1">
    <name type="scientific">Sesamum radiatum</name>
    <name type="common">Black benniseed</name>
    <dbReference type="NCBI Taxonomy" id="300843"/>
    <lineage>
        <taxon>Eukaryota</taxon>
        <taxon>Viridiplantae</taxon>
        <taxon>Streptophyta</taxon>
        <taxon>Embryophyta</taxon>
        <taxon>Tracheophyta</taxon>
        <taxon>Spermatophyta</taxon>
        <taxon>Magnoliopsida</taxon>
        <taxon>eudicotyledons</taxon>
        <taxon>Gunneridae</taxon>
        <taxon>Pentapetalae</taxon>
        <taxon>asterids</taxon>
        <taxon>lamiids</taxon>
        <taxon>Lamiales</taxon>
        <taxon>Pedaliaceae</taxon>
        <taxon>Sesamum</taxon>
    </lineage>
</organism>
<name>A0AAW2K7S3_SESRA</name>
<dbReference type="CDD" id="cd09272">
    <property type="entry name" value="RNase_HI_RT_Ty1"/>
    <property type="match status" value="1"/>
</dbReference>
<protein>
    <recommendedName>
        <fullName evidence="2">Copia protein</fullName>
    </recommendedName>
</protein>
<gene>
    <name evidence="1" type="ORF">Sradi_6168600</name>
</gene>
<comment type="caution">
    <text evidence="1">The sequence shown here is derived from an EMBL/GenBank/DDBJ whole genome shotgun (WGS) entry which is preliminary data.</text>
</comment>
<reference evidence="1" key="2">
    <citation type="journal article" date="2024" name="Plant">
        <title>Genomic evolution and insights into agronomic trait innovations of Sesamum species.</title>
        <authorList>
            <person name="Miao H."/>
            <person name="Wang L."/>
            <person name="Qu L."/>
            <person name="Liu H."/>
            <person name="Sun Y."/>
            <person name="Le M."/>
            <person name="Wang Q."/>
            <person name="Wei S."/>
            <person name="Zheng Y."/>
            <person name="Lin W."/>
            <person name="Duan Y."/>
            <person name="Cao H."/>
            <person name="Xiong S."/>
            <person name="Wang X."/>
            <person name="Wei L."/>
            <person name="Li C."/>
            <person name="Ma Q."/>
            <person name="Ju M."/>
            <person name="Zhao R."/>
            <person name="Li G."/>
            <person name="Mu C."/>
            <person name="Tian Q."/>
            <person name="Mei H."/>
            <person name="Zhang T."/>
            <person name="Gao T."/>
            <person name="Zhang H."/>
        </authorList>
    </citation>
    <scope>NUCLEOTIDE SEQUENCE</scope>
    <source>
        <strain evidence="1">G02</strain>
    </source>
</reference>
<accession>A0AAW2K7S3</accession>
<evidence type="ECO:0000313" key="1">
    <source>
        <dbReference type="EMBL" id="KAL0303005.1"/>
    </source>
</evidence>
<proteinExistence type="predicted"/>
<reference evidence="1" key="1">
    <citation type="submission" date="2020-06" db="EMBL/GenBank/DDBJ databases">
        <authorList>
            <person name="Li T."/>
            <person name="Hu X."/>
            <person name="Zhang T."/>
            <person name="Song X."/>
            <person name="Zhang H."/>
            <person name="Dai N."/>
            <person name="Sheng W."/>
            <person name="Hou X."/>
            <person name="Wei L."/>
        </authorList>
    </citation>
    <scope>NUCLEOTIDE SEQUENCE</scope>
    <source>
        <strain evidence="1">G02</strain>
        <tissue evidence="1">Leaf</tissue>
    </source>
</reference>
<dbReference type="AlphaFoldDB" id="A0AAW2K7S3"/>
<dbReference type="PANTHER" id="PTHR11439">
    <property type="entry name" value="GAG-POL-RELATED RETROTRANSPOSON"/>
    <property type="match status" value="1"/>
</dbReference>
<evidence type="ECO:0008006" key="2">
    <source>
        <dbReference type="Google" id="ProtNLM"/>
    </source>
</evidence>
<sequence length="221" mass="24967">MGTTVCELTWIFNLLQDLNITIPTPIPFLCDNRAALRIVANPVFHERTKHLEIDCHLIRDKYKNGFIAPSHVPSKAQLADVFTKSLLVVALGASGDGASRGLEGGLCTSRPATITPLRLDPLTWSVARMQTRWWGCFRINSRRSGRATAIATVTFQKADHRLSLIYHYKRKWDLARIRRTFQSQCHVGTGIDTPKERFEKSDVMFSVIFVILHLHGITVSK</sequence>
<dbReference type="EMBL" id="JACGWJ010000029">
    <property type="protein sequence ID" value="KAL0303005.1"/>
    <property type="molecule type" value="Genomic_DNA"/>
</dbReference>
<dbReference type="PANTHER" id="PTHR11439:SF470">
    <property type="entry name" value="CYSTEINE-RICH RLK (RECEPTOR-LIKE PROTEIN KINASE) 8"/>
    <property type="match status" value="1"/>
</dbReference>